<keyword evidence="2" id="KW-1185">Reference proteome</keyword>
<protein>
    <submittedName>
        <fullName evidence="1">Uncharacterized protein</fullName>
    </submittedName>
</protein>
<dbReference type="EMBL" id="UZAF01018018">
    <property type="protein sequence ID" value="VDO47140.1"/>
    <property type="molecule type" value="Genomic_DNA"/>
</dbReference>
<name>A0A3P7VH17_HAEPC</name>
<dbReference type="AlphaFoldDB" id="A0A3P7VH17"/>
<evidence type="ECO:0000313" key="1">
    <source>
        <dbReference type="EMBL" id="VDO47140.1"/>
    </source>
</evidence>
<proteinExistence type="predicted"/>
<evidence type="ECO:0000313" key="2">
    <source>
        <dbReference type="Proteomes" id="UP000268014"/>
    </source>
</evidence>
<reference evidence="1 2" key="1">
    <citation type="submission" date="2018-11" db="EMBL/GenBank/DDBJ databases">
        <authorList>
            <consortium name="Pathogen Informatics"/>
        </authorList>
    </citation>
    <scope>NUCLEOTIDE SEQUENCE [LARGE SCALE GENOMIC DNA]</scope>
    <source>
        <strain evidence="1 2">MHpl1</strain>
    </source>
</reference>
<gene>
    <name evidence="1" type="ORF">HPLM_LOCUS12913</name>
</gene>
<organism evidence="1 2">
    <name type="scientific">Haemonchus placei</name>
    <name type="common">Barber's pole worm</name>
    <dbReference type="NCBI Taxonomy" id="6290"/>
    <lineage>
        <taxon>Eukaryota</taxon>
        <taxon>Metazoa</taxon>
        <taxon>Ecdysozoa</taxon>
        <taxon>Nematoda</taxon>
        <taxon>Chromadorea</taxon>
        <taxon>Rhabditida</taxon>
        <taxon>Rhabditina</taxon>
        <taxon>Rhabditomorpha</taxon>
        <taxon>Strongyloidea</taxon>
        <taxon>Trichostrongylidae</taxon>
        <taxon>Haemonchus</taxon>
    </lineage>
</organism>
<dbReference type="Proteomes" id="UP000268014">
    <property type="component" value="Unassembled WGS sequence"/>
</dbReference>
<sequence length="82" mass="9101">MYRIFNGGRFRYCSGFRWTCGTPRMLVMLTASDFSSIVGGLSDPFNTSVRLKVLIYVSGFNPIGGRGGRLYGSMLLAEFCRA</sequence>
<accession>A0A3P7VH17</accession>